<comment type="caution">
    <text evidence="1">The sequence shown here is derived from an EMBL/GenBank/DDBJ whole genome shotgun (WGS) entry which is preliminary data.</text>
</comment>
<name>A0ACC0P650_RHOML</name>
<reference evidence="1" key="1">
    <citation type="submission" date="2022-02" db="EMBL/GenBank/DDBJ databases">
        <title>Plant Genome Project.</title>
        <authorList>
            <person name="Zhang R.-G."/>
        </authorList>
    </citation>
    <scope>NUCLEOTIDE SEQUENCE</scope>
    <source>
        <strain evidence="1">AT1</strain>
    </source>
</reference>
<keyword evidence="2" id="KW-1185">Reference proteome</keyword>
<organism evidence="1 2">
    <name type="scientific">Rhododendron molle</name>
    <name type="common">Chinese azalea</name>
    <name type="synonym">Azalea mollis</name>
    <dbReference type="NCBI Taxonomy" id="49168"/>
    <lineage>
        <taxon>Eukaryota</taxon>
        <taxon>Viridiplantae</taxon>
        <taxon>Streptophyta</taxon>
        <taxon>Embryophyta</taxon>
        <taxon>Tracheophyta</taxon>
        <taxon>Spermatophyta</taxon>
        <taxon>Magnoliopsida</taxon>
        <taxon>eudicotyledons</taxon>
        <taxon>Gunneridae</taxon>
        <taxon>Pentapetalae</taxon>
        <taxon>asterids</taxon>
        <taxon>Ericales</taxon>
        <taxon>Ericaceae</taxon>
        <taxon>Ericoideae</taxon>
        <taxon>Rhodoreae</taxon>
        <taxon>Rhododendron</taxon>
    </lineage>
</organism>
<dbReference type="Proteomes" id="UP001062846">
    <property type="component" value="Chromosome 4"/>
</dbReference>
<evidence type="ECO:0000313" key="1">
    <source>
        <dbReference type="EMBL" id="KAI8560661.1"/>
    </source>
</evidence>
<dbReference type="EMBL" id="CM046391">
    <property type="protein sequence ID" value="KAI8560661.1"/>
    <property type="molecule type" value="Genomic_DNA"/>
</dbReference>
<sequence>MAHHALIFPFSLGYARVKILSSLHCTSEGPCVKINMDCDKQEKIDKAYLLEGGGIRRLSVFGKYSDLDMLLWIKGLALEPCSSGASPSSVGSLWNQNIKVRKVMALSVTECPRRKRKLQQFIKDNFAAARRLNLEISDQHSVGNTNKRKCLLGLVDTSESFLLSKSQSSQSLVTSEDTFSGKQVPTEFSQLNDRIDRGPSKSNVCPALESEESDNGSILHDSPSFDWDDYSGNSSNYSSCEVGKGLYLQERRRSIRLRNFIGDHLQRMAIPVGPGFQADVPEWNGPPNKESFNFQVSDSKTSRWLGTRIWPPKGQTKKINDRAVGKGRPNSCPCVSPGSIDCTKCHIIEERLRLQSDLGAAFLSWKFDDMGEDVSKSWTLKEQERFELLAKTYPLSQGKDFLKHALKCFPSKGKESILSFYFNAFIPRRMSLQTRSP</sequence>
<evidence type="ECO:0000313" key="2">
    <source>
        <dbReference type="Proteomes" id="UP001062846"/>
    </source>
</evidence>
<gene>
    <name evidence="1" type="ORF">RHMOL_Rhmol04G0274600</name>
</gene>
<accession>A0ACC0P650</accession>
<protein>
    <submittedName>
        <fullName evidence="1">Uncharacterized protein</fullName>
    </submittedName>
</protein>
<proteinExistence type="predicted"/>